<comment type="caution">
    <text evidence="9">The sequence shown here is derived from an EMBL/GenBank/DDBJ whole genome shotgun (WGS) entry which is preliminary data.</text>
</comment>
<keyword evidence="4" id="KW-0547">Nucleotide-binding</keyword>
<keyword evidence="5" id="KW-0378">Hydrolase</keyword>
<dbReference type="InterPro" id="IPR043129">
    <property type="entry name" value="ATPase_NBD"/>
</dbReference>
<dbReference type="Pfam" id="PF00022">
    <property type="entry name" value="Actin"/>
    <property type="match status" value="1"/>
</dbReference>
<keyword evidence="6" id="KW-0067">ATP-binding</keyword>
<comment type="subcellular location">
    <subcellularLocation>
        <location evidence="1">Cytoplasm</location>
        <location evidence="1">Cytoskeleton</location>
    </subcellularLocation>
</comment>
<dbReference type="OrthoDB" id="5132116at2759"/>
<dbReference type="FunFam" id="3.30.420.40:FF:000218">
    <property type="entry name" value="actin, alpha sarcomeric/skeletal-like"/>
    <property type="match status" value="1"/>
</dbReference>
<reference evidence="9 10" key="1">
    <citation type="journal article" date="2018" name="Gigascience">
        <title>Genomes of trombidid mites reveal novel predicted allergens and laterally-transferred genes associated with secondary metabolism.</title>
        <authorList>
            <person name="Dong X."/>
            <person name="Chaisiri K."/>
            <person name="Xia D."/>
            <person name="Armstrong S.D."/>
            <person name="Fang Y."/>
            <person name="Donnelly M.J."/>
            <person name="Kadowaki T."/>
            <person name="McGarry J.W."/>
            <person name="Darby A.C."/>
            <person name="Makepeace B.L."/>
        </authorList>
    </citation>
    <scope>NUCLEOTIDE SEQUENCE [LARGE SCALE GENOMIC DNA]</scope>
    <source>
        <strain evidence="9">UoL-UT</strain>
    </source>
</reference>
<evidence type="ECO:0000313" key="10">
    <source>
        <dbReference type="Proteomes" id="UP000288716"/>
    </source>
</evidence>
<comment type="catalytic activity">
    <reaction evidence="8">
        <text>ATP + H2O = ADP + phosphate + H(+)</text>
        <dbReference type="Rhea" id="RHEA:13065"/>
        <dbReference type="ChEBI" id="CHEBI:15377"/>
        <dbReference type="ChEBI" id="CHEBI:15378"/>
        <dbReference type="ChEBI" id="CHEBI:30616"/>
        <dbReference type="ChEBI" id="CHEBI:43474"/>
        <dbReference type="ChEBI" id="CHEBI:456216"/>
    </reaction>
</comment>
<dbReference type="GO" id="GO:0005524">
    <property type="term" value="F:ATP binding"/>
    <property type="evidence" value="ECO:0007669"/>
    <property type="project" value="UniProtKB-KW"/>
</dbReference>
<evidence type="ECO:0000256" key="7">
    <source>
        <dbReference type="ARBA" id="ARBA00023212"/>
    </source>
</evidence>
<sequence length="107" mass="11975">KDLQGIHETVFKSISLCDIDIRRHLYEKIMMAGGTTMCPGVAERMLKEINALAPSTLKIRVIAPPQRKYSAWIGKSVLASLTTFSQAFVSKHEYEEVGPAIIHRKCC</sequence>
<dbReference type="GO" id="GO:0005856">
    <property type="term" value="C:cytoskeleton"/>
    <property type="evidence" value="ECO:0007669"/>
    <property type="project" value="UniProtKB-SubCell"/>
</dbReference>
<organism evidence="9 10">
    <name type="scientific">Leptotrombidium deliense</name>
    <dbReference type="NCBI Taxonomy" id="299467"/>
    <lineage>
        <taxon>Eukaryota</taxon>
        <taxon>Metazoa</taxon>
        <taxon>Ecdysozoa</taxon>
        <taxon>Arthropoda</taxon>
        <taxon>Chelicerata</taxon>
        <taxon>Arachnida</taxon>
        <taxon>Acari</taxon>
        <taxon>Acariformes</taxon>
        <taxon>Trombidiformes</taxon>
        <taxon>Prostigmata</taxon>
        <taxon>Anystina</taxon>
        <taxon>Parasitengona</taxon>
        <taxon>Trombiculoidea</taxon>
        <taxon>Trombiculidae</taxon>
        <taxon>Leptotrombidium</taxon>
    </lineage>
</organism>
<evidence type="ECO:0000256" key="8">
    <source>
        <dbReference type="ARBA" id="ARBA00049360"/>
    </source>
</evidence>
<dbReference type="VEuPathDB" id="VectorBase:LDEU013408"/>
<evidence type="ECO:0000256" key="4">
    <source>
        <dbReference type="ARBA" id="ARBA00022741"/>
    </source>
</evidence>
<feature type="non-terminal residue" evidence="9">
    <location>
        <position position="1"/>
    </location>
</feature>
<dbReference type="EMBL" id="NCKV01036786">
    <property type="protein sequence ID" value="RWS18632.1"/>
    <property type="molecule type" value="Genomic_DNA"/>
</dbReference>
<comment type="similarity">
    <text evidence="2">Belongs to the actin family.</text>
</comment>
<evidence type="ECO:0000256" key="6">
    <source>
        <dbReference type="ARBA" id="ARBA00022840"/>
    </source>
</evidence>
<evidence type="ECO:0000313" key="9">
    <source>
        <dbReference type="EMBL" id="RWS18632.1"/>
    </source>
</evidence>
<keyword evidence="3" id="KW-0963">Cytoplasm</keyword>
<dbReference type="FunFam" id="3.30.420.40:FF:000058">
    <property type="entry name" value="Putative actin-related protein 5"/>
    <property type="match status" value="1"/>
</dbReference>
<dbReference type="GO" id="GO:0016787">
    <property type="term" value="F:hydrolase activity"/>
    <property type="evidence" value="ECO:0007669"/>
    <property type="project" value="UniProtKB-KW"/>
</dbReference>
<dbReference type="STRING" id="299467.A0A443RTJ6"/>
<proteinExistence type="inferred from homology"/>
<evidence type="ECO:0000256" key="2">
    <source>
        <dbReference type="ARBA" id="ARBA00006752"/>
    </source>
</evidence>
<dbReference type="Proteomes" id="UP000288716">
    <property type="component" value="Unassembled WGS sequence"/>
</dbReference>
<dbReference type="AlphaFoldDB" id="A0A443RTJ6"/>
<protein>
    <submittedName>
        <fullName evidence="9">Actin: muscle 2/4/4A-like protein</fullName>
    </submittedName>
</protein>
<dbReference type="PANTHER" id="PTHR11937">
    <property type="entry name" value="ACTIN"/>
    <property type="match status" value="1"/>
</dbReference>
<dbReference type="InterPro" id="IPR004000">
    <property type="entry name" value="Actin"/>
</dbReference>
<keyword evidence="10" id="KW-1185">Reference proteome</keyword>
<evidence type="ECO:0000256" key="3">
    <source>
        <dbReference type="ARBA" id="ARBA00022490"/>
    </source>
</evidence>
<evidence type="ECO:0000256" key="1">
    <source>
        <dbReference type="ARBA" id="ARBA00004245"/>
    </source>
</evidence>
<keyword evidence="7" id="KW-0206">Cytoskeleton</keyword>
<evidence type="ECO:0000256" key="5">
    <source>
        <dbReference type="ARBA" id="ARBA00022801"/>
    </source>
</evidence>
<dbReference type="SUPFAM" id="SSF53067">
    <property type="entry name" value="Actin-like ATPase domain"/>
    <property type="match status" value="1"/>
</dbReference>
<gene>
    <name evidence="9" type="ORF">B4U80_07246</name>
</gene>
<dbReference type="Gene3D" id="3.30.420.40">
    <property type="match status" value="2"/>
</dbReference>
<accession>A0A443RTJ6</accession>
<name>A0A443RTJ6_9ACAR</name>